<proteinExistence type="predicted"/>
<keyword evidence="3" id="KW-1185">Reference proteome</keyword>
<accession>A0A1X6YW88</accession>
<evidence type="ECO:0000313" key="3">
    <source>
        <dbReference type="Proteomes" id="UP000193778"/>
    </source>
</evidence>
<protein>
    <submittedName>
        <fullName evidence="2">Uncharacterized protein</fullName>
    </submittedName>
</protein>
<name>A0A1X6YW88_9RHOB</name>
<feature type="transmembrane region" description="Helical" evidence="1">
    <location>
        <begin position="37"/>
        <end position="56"/>
    </location>
</feature>
<sequence length="69" mass="7144">MKTYLNKVTSTAAGVGLFLVACVVASLGLSIMVFLAMFALAIVGLGILATPLLALLQFSERKEVEGVTA</sequence>
<reference evidence="3" key="1">
    <citation type="submission" date="2017-03" db="EMBL/GenBank/DDBJ databases">
        <authorList>
            <person name="Rodrigo-Torres L."/>
            <person name="Arahal R.D."/>
            <person name="Lucena T."/>
        </authorList>
    </citation>
    <scope>NUCLEOTIDE SEQUENCE [LARGE SCALE GENOMIC DNA]</scope>
    <source>
        <strain evidence="3">CECT 8411</strain>
    </source>
</reference>
<dbReference type="PROSITE" id="PS51257">
    <property type="entry name" value="PROKAR_LIPOPROTEIN"/>
    <property type="match status" value="1"/>
</dbReference>
<keyword evidence="1" id="KW-1133">Transmembrane helix</keyword>
<keyword evidence="1" id="KW-0812">Transmembrane</keyword>
<feature type="transmembrane region" description="Helical" evidence="1">
    <location>
        <begin position="12"/>
        <end position="31"/>
    </location>
</feature>
<gene>
    <name evidence="2" type="ORF">RUM8411_01433</name>
</gene>
<dbReference type="EMBL" id="FWFP01000003">
    <property type="protein sequence ID" value="SLN33403.1"/>
    <property type="molecule type" value="Genomic_DNA"/>
</dbReference>
<evidence type="ECO:0000256" key="1">
    <source>
        <dbReference type="SAM" id="Phobius"/>
    </source>
</evidence>
<dbReference type="RefSeq" id="WP_143534844.1">
    <property type="nucleotide sequence ID" value="NZ_FWFP01000003.1"/>
</dbReference>
<keyword evidence="1" id="KW-0472">Membrane</keyword>
<dbReference type="AlphaFoldDB" id="A0A1X6YW88"/>
<evidence type="ECO:0000313" key="2">
    <source>
        <dbReference type="EMBL" id="SLN33403.1"/>
    </source>
</evidence>
<organism evidence="2 3">
    <name type="scientific">Ruegeria meonggei</name>
    <dbReference type="NCBI Taxonomy" id="1446476"/>
    <lineage>
        <taxon>Bacteria</taxon>
        <taxon>Pseudomonadati</taxon>
        <taxon>Pseudomonadota</taxon>
        <taxon>Alphaproteobacteria</taxon>
        <taxon>Rhodobacterales</taxon>
        <taxon>Roseobacteraceae</taxon>
        <taxon>Ruegeria</taxon>
    </lineage>
</organism>
<dbReference type="Proteomes" id="UP000193778">
    <property type="component" value="Unassembled WGS sequence"/>
</dbReference>